<evidence type="ECO:0000313" key="4">
    <source>
        <dbReference type="EMBL" id="CAD7452069.1"/>
    </source>
</evidence>
<feature type="region of interest" description="Disordered" evidence="2">
    <location>
        <begin position="296"/>
        <end position="322"/>
    </location>
</feature>
<dbReference type="PANTHER" id="PTHR13076">
    <property type="entry name" value="COILED-COIL AND C2 DOMAIN-CONTAINING PROTEIN 1-LIKE"/>
    <property type="match status" value="1"/>
</dbReference>
<feature type="region of interest" description="Disordered" evidence="2">
    <location>
        <begin position="35"/>
        <end position="56"/>
    </location>
</feature>
<feature type="region of interest" description="Disordered" evidence="2">
    <location>
        <begin position="503"/>
        <end position="596"/>
    </location>
</feature>
<dbReference type="SUPFAM" id="SSF49562">
    <property type="entry name" value="C2 domain (Calcium/lipid-binding domain, CaLB)"/>
    <property type="match status" value="1"/>
</dbReference>
<feature type="region of interest" description="Disordered" evidence="2">
    <location>
        <begin position="372"/>
        <end position="455"/>
    </location>
</feature>
<dbReference type="Pfam" id="PF00168">
    <property type="entry name" value="C2"/>
    <property type="match status" value="1"/>
</dbReference>
<feature type="compositionally biased region" description="Pro residues" evidence="2">
    <location>
        <begin position="645"/>
        <end position="664"/>
    </location>
</feature>
<feature type="compositionally biased region" description="Pro residues" evidence="2">
    <location>
        <begin position="304"/>
        <end position="314"/>
    </location>
</feature>
<dbReference type="InterPro" id="IPR035892">
    <property type="entry name" value="C2_domain_sf"/>
</dbReference>
<feature type="domain" description="C2" evidence="3">
    <location>
        <begin position="835"/>
        <end position="997"/>
    </location>
</feature>
<gene>
    <name evidence="4" type="ORF">TTEB3V08_LOCUS259</name>
</gene>
<dbReference type="InterPro" id="IPR000008">
    <property type="entry name" value="C2_dom"/>
</dbReference>
<dbReference type="PANTHER" id="PTHR13076:SF9">
    <property type="entry name" value="COILED-COIL AND C2 DOMAIN-CONTAINING PROTEIN 1-LIKE"/>
    <property type="match status" value="1"/>
</dbReference>
<evidence type="ECO:0000256" key="1">
    <source>
        <dbReference type="ARBA" id="ARBA00010672"/>
    </source>
</evidence>
<name>A0A7R9FEF6_9NEOP</name>
<dbReference type="SMART" id="SM00685">
    <property type="entry name" value="DM14"/>
    <property type="match status" value="4"/>
</dbReference>
<reference evidence="4" key="1">
    <citation type="submission" date="2020-11" db="EMBL/GenBank/DDBJ databases">
        <authorList>
            <person name="Tran Van P."/>
        </authorList>
    </citation>
    <scope>NUCLEOTIDE SEQUENCE</scope>
</reference>
<dbReference type="Pfam" id="PF21528">
    <property type="entry name" value="CC2D1A-B_DM14"/>
    <property type="match status" value="3"/>
</dbReference>
<proteinExistence type="inferred from homology"/>
<feature type="compositionally biased region" description="Basic and acidic residues" evidence="2">
    <location>
        <begin position="528"/>
        <end position="537"/>
    </location>
</feature>
<protein>
    <recommendedName>
        <fullName evidence="3">C2 domain-containing protein</fullName>
    </recommendedName>
</protein>
<dbReference type="InterPro" id="IPR037772">
    <property type="entry name" value="C2_Freud"/>
</dbReference>
<evidence type="ECO:0000256" key="2">
    <source>
        <dbReference type="SAM" id="MobiDB-lite"/>
    </source>
</evidence>
<dbReference type="Gene3D" id="2.60.40.150">
    <property type="entry name" value="C2 domain"/>
    <property type="match status" value="1"/>
</dbReference>
<dbReference type="SMART" id="SM00239">
    <property type="entry name" value="C2"/>
    <property type="match status" value="1"/>
</dbReference>
<comment type="similarity">
    <text evidence="1">Belongs to the CC2D1 family.</text>
</comment>
<feature type="compositionally biased region" description="Polar residues" evidence="2">
    <location>
        <begin position="669"/>
        <end position="692"/>
    </location>
</feature>
<sequence>MTPSAGSPNSSCNVGEDKCVKRNEEYGLFDIADVKTDGLGGADDSDDDDGDDGDLEAELAALTSGKSPTKHKRVKPSVPAVDLDAMVAQSMRDIPSDEELSGDDDDPDLLDWELGCYPASPRHILAIYIFSTSVRVGRILRYFPLARRLLRVWLGPCEVQPTPEPEDLAAFSAPLYTLMPLRGYYLPRLCKSTPGIVNTVPFRGKVADSGKFSVGLNSQVGINCRLHTLKGISYVIASSSRLYPLLAAAVPWGDCCGRNDPGRHNWLAHQTVHESSDLGLTEHSPAYSNAELGELAEDEEPIESPAPKPVPVPHYEPTSGKGSLETVLEERLKMYHEAEKNAKLAGESTRARRFGRGIKTLADQLRAAKAGRVVNEEDIPPPVATSAGNKPPAPVPATPARTDVSDEPSGGTVTPSRAAPPPPVPARPAPLPDPPKELSEPPASPPPSVVVDPQLLSALTTRRDQYKLAALQAKRAGDGNTALQHIRTAKQFEAVINGLKTGQPVDLSEMPPPPPGFESLAGPTVVQTDKEEEHIQHSSDPPEQPQPTEEEQQELYKAPPPPSTVLEALEQRLAKYRSTEQAAKDEGNSGKARRLGRIVKQYETAIKQHRAGKPIVVEELPTPPGFGPIPVEGSAAPVAKQVKPAPVPPSPLPPRPVPEAPTPSSPSSGETIPQGSPSITPQKPNVRKSTQSRQEKQLAFLEARQKEFKLAALQAKQKGELNQAKEYLRLAKGFDPLIEASLGGLPVDMATVPIPPNTRVVLETDFDFVSVDDCTPGSDGEIFEKLEEDLLKQAKMCLTNRDHFKAVGDVASTNRFEQLALHSKKDLDAVRVAHKRGEAVPKFHYETKVFSIVQCCTDLGDNDLELTIIQGINYTVPNPKDVDTYVKFEFPYPTDDPPKDRTSVVKDTNNPEYNQVFPLTFQRNVRACQRVFKRHSIKLEVWSKGSWLQCLCSPLSCVGDTSETDSSRGFFRGDTLIGTANVKLQPLESKCIIHDSFDLVNGRKPIGGKLEVKVRIRNPIVVKQVEQRGVSTDLGRIFILFLSYNSRLHIPKANQYLARHTYQARPQHIFIKVKFDVTRILLPSESGKPYWKNSNSSSGQDSKPNLPIIVDPVYCESDALDHSNFETGKGLSLNGTFPTCLNPVSPLLHISVVTWSVAMSGPHPSSEDGYISTTASRTTSNRPRGLVDVSLEKSNLPNFNASEADGKLLVSILCAATLMPLLRLVIDRCLKIAQRPRANHIALNAWCSVLYAIHDLSLLG</sequence>
<dbReference type="InterPro" id="IPR039725">
    <property type="entry name" value="CC2D1A/B"/>
</dbReference>
<dbReference type="AlphaFoldDB" id="A0A7R9FEF6"/>
<accession>A0A7R9FEF6</accession>
<dbReference type="InterPro" id="IPR006608">
    <property type="entry name" value="CC2D1A/B_DM14"/>
</dbReference>
<dbReference type="EMBL" id="OE000031">
    <property type="protein sequence ID" value="CAD7452069.1"/>
    <property type="molecule type" value="Genomic_DNA"/>
</dbReference>
<feature type="region of interest" description="Disordered" evidence="2">
    <location>
        <begin position="640"/>
        <end position="694"/>
    </location>
</feature>
<feature type="compositionally biased region" description="Pro residues" evidence="2">
    <location>
        <begin position="418"/>
        <end position="433"/>
    </location>
</feature>
<feature type="compositionally biased region" description="Acidic residues" evidence="2">
    <location>
        <begin position="43"/>
        <end position="56"/>
    </location>
</feature>
<dbReference type="GO" id="GO:0001227">
    <property type="term" value="F:DNA-binding transcription repressor activity, RNA polymerase II-specific"/>
    <property type="evidence" value="ECO:0007669"/>
    <property type="project" value="InterPro"/>
</dbReference>
<organism evidence="4">
    <name type="scientific">Timema tahoe</name>
    <dbReference type="NCBI Taxonomy" id="61484"/>
    <lineage>
        <taxon>Eukaryota</taxon>
        <taxon>Metazoa</taxon>
        <taxon>Ecdysozoa</taxon>
        <taxon>Arthropoda</taxon>
        <taxon>Hexapoda</taxon>
        <taxon>Insecta</taxon>
        <taxon>Pterygota</taxon>
        <taxon>Neoptera</taxon>
        <taxon>Polyneoptera</taxon>
        <taxon>Phasmatodea</taxon>
        <taxon>Timematodea</taxon>
        <taxon>Timematoidea</taxon>
        <taxon>Timematidae</taxon>
        <taxon>Timema</taxon>
    </lineage>
</organism>
<evidence type="ECO:0000259" key="3">
    <source>
        <dbReference type="PROSITE" id="PS50004"/>
    </source>
</evidence>
<dbReference type="PROSITE" id="PS50004">
    <property type="entry name" value="C2"/>
    <property type="match status" value="1"/>
</dbReference>
<dbReference type="CDD" id="cd08690">
    <property type="entry name" value="C2_Freud-1"/>
    <property type="match status" value="1"/>
</dbReference>